<evidence type="ECO:0000313" key="1">
    <source>
        <dbReference type="EMBL" id="KAI0088505.1"/>
    </source>
</evidence>
<comment type="caution">
    <text evidence="1">The sequence shown here is derived from an EMBL/GenBank/DDBJ whole genome shotgun (WGS) entry which is preliminary data.</text>
</comment>
<dbReference type="Proteomes" id="UP001055072">
    <property type="component" value="Unassembled WGS sequence"/>
</dbReference>
<name>A0ACB8U2P4_9APHY</name>
<keyword evidence="2" id="KW-1185">Reference proteome</keyword>
<gene>
    <name evidence="1" type="ORF">BDY19DRAFT_890896</name>
</gene>
<organism evidence="1 2">
    <name type="scientific">Irpex rosettiformis</name>
    <dbReference type="NCBI Taxonomy" id="378272"/>
    <lineage>
        <taxon>Eukaryota</taxon>
        <taxon>Fungi</taxon>
        <taxon>Dikarya</taxon>
        <taxon>Basidiomycota</taxon>
        <taxon>Agaricomycotina</taxon>
        <taxon>Agaricomycetes</taxon>
        <taxon>Polyporales</taxon>
        <taxon>Irpicaceae</taxon>
        <taxon>Irpex</taxon>
    </lineage>
</organism>
<evidence type="ECO:0000313" key="2">
    <source>
        <dbReference type="Proteomes" id="UP001055072"/>
    </source>
</evidence>
<reference evidence="1" key="1">
    <citation type="journal article" date="2021" name="Environ. Microbiol.">
        <title>Gene family expansions and transcriptome signatures uncover fungal adaptations to wood decay.</title>
        <authorList>
            <person name="Hage H."/>
            <person name="Miyauchi S."/>
            <person name="Viragh M."/>
            <person name="Drula E."/>
            <person name="Min B."/>
            <person name="Chaduli D."/>
            <person name="Navarro D."/>
            <person name="Favel A."/>
            <person name="Norest M."/>
            <person name="Lesage-Meessen L."/>
            <person name="Balint B."/>
            <person name="Merenyi Z."/>
            <person name="de Eugenio L."/>
            <person name="Morin E."/>
            <person name="Martinez A.T."/>
            <person name="Baldrian P."/>
            <person name="Stursova M."/>
            <person name="Martinez M.J."/>
            <person name="Novotny C."/>
            <person name="Magnuson J.K."/>
            <person name="Spatafora J.W."/>
            <person name="Maurice S."/>
            <person name="Pangilinan J."/>
            <person name="Andreopoulos W."/>
            <person name="LaButti K."/>
            <person name="Hundley H."/>
            <person name="Na H."/>
            <person name="Kuo A."/>
            <person name="Barry K."/>
            <person name="Lipzen A."/>
            <person name="Henrissat B."/>
            <person name="Riley R."/>
            <person name="Ahrendt S."/>
            <person name="Nagy L.G."/>
            <person name="Grigoriev I.V."/>
            <person name="Martin F."/>
            <person name="Rosso M.N."/>
        </authorList>
    </citation>
    <scope>NUCLEOTIDE SEQUENCE</scope>
    <source>
        <strain evidence="1">CBS 384.51</strain>
    </source>
</reference>
<accession>A0ACB8U2P4</accession>
<sequence length="514" mass="56028">MLAVGALIWVSLRPLLRLVLCAGFGFLITKADIFPVVAARGAGQVALNITGPCLMFSKIIPSFSTDNIGTLGPLFLVGCIYEIMGILLAWTVKQFFWVPHRFRYGILAAGGWGNYGDIPTSVVMSITAGPPFNSSTDGSLAVAYVSAFILVFYVTLFPMGGSRLIAQDWVGPDVEDEDVREATRRRRHAIFKTWLWLPRCLLHRVQGLRTIEEKEDPSELEKQAPEHTPEKSELAPEAETVVEDSNRSVSELRDDTSQVFSRATTDVVMSPITSAAPTVVHGDAATDHGDHQDSSLSKTVRFSEHPSKSPSTKSQHRRHRMKKGIREFMSQLCSPPSMSIIISFVISLINPVKALFIHVPGTYMPNAPDGQPPLAFIMDTCTFVGAASVPLGLICLGSALARLKVPMTVSAWKAMPMGAIGAFSVAKIIISPILGVAICQGLTHAGVINKDDKVLRFVCLFFSCLPTATTQVYITQVYSPTGDAEHVSALLVPQYILLVFFMTILTAYSLNLLF</sequence>
<dbReference type="EMBL" id="MU274913">
    <property type="protein sequence ID" value="KAI0088505.1"/>
    <property type="molecule type" value="Genomic_DNA"/>
</dbReference>
<protein>
    <submittedName>
        <fullName evidence="1">Auxin efflux carrier</fullName>
    </submittedName>
</protein>
<proteinExistence type="predicted"/>